<comment type="similarity">
    <text evidence="2">Belongs to the EPSP synthase family.</text>
</comment>
<keyword evidence="6" id="KW-0057">Aromatic amino acid biosynthesis</keyword>
<dbReference type="SUPFAM" id="SSF55205">
    <property type="entry name" value="EPT/RTPC-like"/>
    <property type="match status" value="1"/>
</dbReference>
<dbReference type="Gene3D" id="3.65.10.10">
    <property type="entry name" value="Enolpyruvate transferase domain"/>
    <property type="match status" value="2"/>
</dbReference>
<evidence type="ECO:0000256" key="1">
    <source>
        <dbReference type="ARBA" id="ARBA00004811"/>
    </source>
</evidence>
<dbReference type="EC" id="2.5.1.19" evidence="3"/>
<dbReference type="Pfam" id="PF00275">
    <property type="entry name" value="EPSP_synthase"/>
    <property type="match status" value="1"/>
</dbReference>
<reference evidence="10" key="2">
    <citation type="journal article" date="2021" name="PeerJ">
        <title>Extensive microbial diversity within the chicken gut microbiome revealed by metagenomics and culture.</title>
        <authorList>
            <person name="Gilroy R."/>
            <person name="Ravi A."/>
            <person name="Getino M."/>
            <person name="Pursley I."/>
            <person name="Horton D.L."/>
            <person name="Alikhan N.F."/>
            <person name="Baker D."/>
            <person name="Gharbi K."/>
            <person name="Hall N."/>
            <person name="Watson M."/>
            <person name="Adriaenssens E.M."/>
            <person name="Foster-Nyarko E."/>
            <person name="Jarju S."/>
            <person name="Secka A."/>
            <person name="Antonio M."/>
            <person name="Oren A."/>
            <person name="Chaudhuri R.R."/>
            <person name="La Ragione R."/>
            <person name="Hildebrand F."/>
            <person name="Pallen M.J."/>
        </authorList>
    </citation>
    <scope>NUCLEOTIDE SEQUENCE</scope>
    <source>
        <strain evidence="10">3924</strain>
    </source>
</reference>
<dbReference type="GO" id="GO:0009423">
    <property type="term" value="P:chorismate biosynthetic process"/>
    <property type="evidence" value="ECO:0007669"/>
    <property type="project" value="TreeGrafter"/>
</dbReference>
<name>A0A940IEK1_9BACT</name>
<dbReference type="AlphaFoldDB" id="A0A940IEK1"/>
<keyword evidence="4" id="KW-0028">Amino-acid biosynthesis</keyword>
<evidence type="ECO:0000256" key="5">
    <source>
        <dbReference type="ARBA" id="ARBA00022679"/>
    </source>
</evidence>
<dbReference type="Proteomes" id="UP000712007">
    <property type="component" value="Unassembled WGS sequence"/>
</dbReference>
<comment type="pathway">
    <text evidence="1">Metabolic intermediate biosynthesis; chorismate biosynthesis; chorismate from D-erythrose 4-phosphate and phosphoenolpyruvate: step 6/7.</text>
</comment>
<evidence type="ECO:0000313" key="10">
    <source>
        <dbReference type="EMBL" id="MBO8439724.1"/>
    </source>
</evidence>
<dbReference type="GO" id="GO:0003866">
    <property type="term" value="F:3-phosphoshikimate 1-carboxyvinyltransferase activity"/>
    <property type="evidence" value="ECO:0007669"/>
    <property type="project" value="UniProtKB-EC"/>
</dbReference>
<dbReference type="PANTHER" id="PTHR21090:SF5">
    <property type="entry name" value="PENTAFUNCTIONAL AROM POLYPEPTIDE"/>
    <property type="match status" value="1"/>
</dbReference>
<accession>A0A940IEK1</accession>
<dbReference type="PIRSF" id="PIRSF000505">
    <property type="entry name" value="EPSPS"/>
    <property type="match status" value="1"/>
</dbReference>
<organism evidence="10 11">
    <name type="scientific">Candidatus Aphodosoma intestinipullorum</name>
    <dbReference type="NCBI Taxonomy" id="2840674"/>
    <lineage>
        <taxon>Bacteria</taxon>
        <taxon>Pseudomonadati</taxon>
        <taxon>Bacteroidota</taxon>
        <taxon>Bacteroidia</taxon>
        <taxon>Bacteroidales</taxon>
        <taxon>Candidatus Aphodosoma</taxon>
    </lineage>
</organism>
<evidence type="ECO:0000256" key="2">
    <source>
        <dbReference type="ARBA" id="ARBA00009948"/>
    </source>
</evidence>
<feature type="domain" description="Enolpyruvate transferase" evidence="9">
    <location>
        <begin position="9"/>
        <end position="406"/>
    </location>
</feature>
<comment type="caution">
    <text evidence="10">The sequence shown here is derived from an EMBL/GenBank/DDBJ whole genome shotgun (WGS) entry which is preliminary data.</text>
</comment>
<dbReference type="InterPro" id="IPR036968">
    <property type="entry name" value="Enolpyruvate_Tfrase_sf"/>
</dbReference>
<dbReference type="GO" id="GO:0008652">
    <property type="term" value="P:amino acid biosynthetic process"/>
    <property type="evidence" value="ECO:0007669"/>
    <property type="project" value="UniProtKB-KW"/>
</dbReference>
<keyword evidence="5" id="KW-0808">Transferase</keyword>
<evidence type="ECO:0000256" key="3">
    <source>
        <dbReference type="ARBA" id="ARBA00012450"/>
    </source>
</evidence>
<evidence type="ECO:0000256" key="7">
    <source>
        <dbReference type="ARBA" id="ARBA00030046"/>
    </source>
</evidence>
<protein>
    <recommendedName>
        <fullName evidence="3">3-phosphoshikimate 1-carboxyvinyltransferase</fullName>
        <ecNumber evidence="3">2.5.1.19</ecNumber>
    </recommendedName>
    <alternativeName>
        <fullName evidence="7">5-enolpyruvylshikimate-3-phosphate synthase</fullName>
    </alternativeName>
</protein>
<evidence type="ECO:0000256" key="6">
    <source>
        <dbReference type="ARBA" id="ARBA00023141"/>
    </source>
</evidence>
<dbReference type="InterPro" id="IPR006264">
    <property type="entry name" value="EPSP_synthase"/>
</dbReference>
<gene>
    <name evidence="10" type="ORF">IAC51_03650</name>
</gene>
<evidence type="ECO:0000259" key="9">
    <source>
        <dbReference type="Pfam" id="PF00275"/>
    </source>
</evidence>
<proteinExistence type="inferred from homology"/>
<comment type="catalytic activity">
    <reaction evidence="8">
        <text>3-phosphoshikimate + phosphoenolpyruvate = 5-O-(1-carboxyvinyl)-3-phosphoshikimate + phosphate</text>
        <dbReference type="Rhea" id="RHEA:21256"/>
        <dbReference type="ChEBI" id="CHEBI:43474"/>
        <dbReference type="ChEBI" id="CHEBI:57701"/>
        <dbReference type="ChEBI" id="CHEBI:58702"/>
        <dbReference type="ChEBI" id="CHEBI:145989"/>
        <dbReference type="EC" id="2.5.1.19"/>
    </reaction>
    <physiologicalReaction direction="left-to-right" evidence="8">
        <dbReference type="Rhea" id="RHEA:21257"/>
    </physiologicalReaction>
</comment>
<dbReference type="InterPro" id="IPR013792">
    <property type="entry name" value="RNA3'P_cycl/enolpyr_Trfase_a/b"/>
</dbReference>
<sequence>MTHAGPARTGELSGTIELPQSKSESNRVLVIKALCGTLTESTAAAGCDDSRLLKQALMAVCGSNRGEGVQTTDIGHGAAPARFLAAVMAGREGRSFILTGSDRLRERPFAPLTEALRELGADIHYRGAEGHLPLLINGRTLHGGQVETDAGVSSQFISALMLIGPTLCGGLEIRMRGTAVSRAYTRMTAEIMRRFGCEVQTGERRIVIKEGRYTDRDYTPEGDWSAASFWYSLMAAAGRGELTLKGLRQESIQPDSRAAEVFARLGVRTEYTAEGVRITPRKHCTDAMTMDCTDVPDMAMPLITACCAKGVKFRLSGLRTLALKESDRLSAITEELHKFGFVLRQEGADVLTWDGERTPVREEMPTVKARNDHRVAMSMVTMGWERRFAIDDADVVTKSYPDFWRHISEHIHIAGMPKQRNEI</sequence>
<dbReference type="GO" id="GO:0009073">
    <property type="term" value="P:aromatic amino acid family biosynthetic process"/>
    <property type="evidence" value="ECO:0007669"/>
    <property type="project" value="UniProtKB-KW"/>
</dbReference>
<evidence type="ECO:0000256" key="4">
    <source>
        <dbReference type="ARBA" id="ARBA00022605"/>
    </source>
</evidence>
<evidence type="ECO:0000313" key="11">
    <source>
        <dbReference type="Proteomes" id="UP000712007"/>
    </source>
</evidence>
<dbReference type="InterPro" id="IPR001986">
    <property type="entry name" value="Enolpyruvate_Tfrase_dom"/>
</dbReference>
<evidence type="ECO:0000256" key="8">
    <source>
        <dbReference type="ARBA" id="ARBA00044633"/>
    </source>
</evidence>
<dbReference type="EMBL" id="JADIMV010000059">
    <property type="protein sequence ID" value="MBO8439724.1"/>
    <property type="molecule type" value="Genomic_DNA"/>
</dbReference>
<reference evidence="10" key="1">
    <citation type="submission" date="2020-10" db="EMBL/GenBank/DDBJ databases">
        <authorList>
            <person name="Gilroy R."/>
        </authorList>
    </citation>
    <scope>NUCLEOTIDE SEQUENCE</scope>
    <source>
        <strain evidence="10">3924</strain>
    </source>
</reference>
<dbReference type="PANTHER" id="PTHR21090">
    <property type="entry name" value="AROM/DEHYDROQUINATE SYNTHASE"/>
    <property type="match status" value="1"/>
</dbReference>